<keyword evidence="7" id="KW-0547">Nucleotide-binding</keyword>
<comment type="caution">
    <text evidence="12">The sequence shown here is derived from an EMBL/GenBank/DDBJ whole genome shotgun (WGS) entry which is preliminary data.</text>
</comment>
<evidence type="ECO:0000313" key="13">
    <source>
        <dbReference type="Proteomes" id="UP000316993"/>
    </source>
</evidence>
<evidence type="ECO:0000256" key="1">
    <source>
        <dbReference type="ARBA" id="ARBA00004202"/>
    </source>
</evidence>
<accession>A0A543L832</accession>
<sequence>MPLLQTTDLTKIYPGVRALDGVDFELARGEVHVLFGENGAGKSTLISILAGANTPSSGAVRLEDQAIQLRSVRDGRAHGICAVFQEFSLVPTLTVGENLFLGDEPTRFGWLDSASVHRQARVLLDSLGFQINEHRKVSSLARSEQQMVEIAKGLRTRPKVLILDEPTASLTERETEQLFDVVRRLRKDGVGVIYISHRMQEIDLIADRITVLRDGKCIGTVKAGEVSHDALIEMMTGRDVQQLYPDITSSPGDTVIELQNVSTVGGVRNANITVRKGEVLGIAGLVGSGKSELMRAVYGLEQVTQGHIRFGGQLTTHASPAAMLKAGMFYLPPDRKSEGLVLGFESNANIVLDSRDRKHRSRWGLLNLRRRLGLAEQASKRVELAPRNMTRAVGLLSGGNQQKVMFAKGLVQDAMVYVFDEPTVGVDVGTRASLYRLIKSLCESGAAVVVISSDLPEVLHLAHRAYVMCAGRVTGELTGDAICESKVLGLFFQRH</sequence>
<evidence type="ECO:0000256" key="5">
    <source>
        <dbReference type="ARBA" id="ARBA00022597"/>
    </source>
</evidence>
<dbReference type="InterPro" id="IPR003439">
    <property type="entry name" value="ABC_transporter-like_ATP-bd"/>
</dbReference>
<evidence type="ECO:0000256" key="2">
    <source>
        <dbReference type="ARBA" id="ARBA00022448"/>
    </source>
</evidence>
<dbReference type="GO" id="GO:0005886">
    <property type="term" value="C:plasma membrane"/>
    <property type="evidence" value="ECO:0007669"/>
    <property type="project" value="UniProtKB-SubCell"/>
</dbReference>
<keyword evidence="6" id="KW-0677">Repeat</keyword>
<organism evidence="12 13">
    <name type="scientific">Acidovorax temperans</name>
    <dbReference type="NCBI Taxonomy" id="80878"/>
    <lineage>
        <taxon>Bacteria</taxon>
        <taxon>Pseudomonadati</taxon>
        <taxon>Pseudomonadota</taxon>
        <taxon>Betaproteobacteria</taxon>
        <taxon>Burkholderiales</taxon>
        <taxon>Comamonadaceae</taxon>
        <taxon>Acidovorax</taxon>
    </lineage>
</organism>
<dbReference type="CDD" id="cd03216">
    <property type="entry name" value="ABC_Carb_Monos_I"/>
    <property type="match status" value="1"/>
</dbReference>
<dbReference type="EMBL" id="VFPV01000002">
    <property type="protein sequence ID" value="TQN03481.1"/>
    <property type="molecule type" value="Genomic_DNA"/>
</dbReference>
<reference evidence="12 13" key="1">
    <citation type="submission" date="2019-06" db="EMBL/GenBank/DDBJ databases">
        <title>Genomic Encyclopedia of Archaeal and Bacterial Type Strains, Phase II (KMG-II): from individual species to whole genera.</title>
        <authorList>
            <person name="Goeker M."/>
        </authorList>
    </citation>
    <scope>NUCLEOTIDE SEQUENCE [LARGE SCALE GENOMIC DNA]</scope>
    <source>
        <strain evidence="12 13">DSM 7270</strain>
    </source>
</reference>
<evidence type="ECO:0000259" key="11">
    <source>
        <dbReference type="PROSITE" id="PS50893"/>
    </source>
</evidence>
<dbReference type="Proteomes" id="UP000316993">
    <property type="component" value="Unassembled WGS sequence"/>
</dbReference>
<dbReference type="AlphaFoldDB" id="A0A543L832"/>
<evidence type="ECO:0000256" key="9">
    <source>
        <dbReference type="ARBA" id="ARBA00022967"/>
    </source>
</evidence>
<evidence type="ECO:0000256" key="8">
    <source>
        <dbReference type="ARBA" id="ARBA00022840"/>
    </source>
</evidence>
<evidence type="ECO:0000256" key="10">
    <source>
        <dbReference type="ARBA" id="ARBA00023136"/>
    </source>
</evidence>
<dbReference type="PROSITE" id="PS50893">
    <property type="entry name" value="ABC_TRANSPORTER_2"/>
    <property type="match status" value="2"/>
</dbReference>
<evidence type="ECO:0000256" key="3">
    <source>
        <dbReference type="ARBA" id="ARBA00022475"/>
    </source>
</evidence>
<evidence type="ECO:0000256" key="4">
    <source>
        <dbReference type="ARBA" id="ARBA00022519"/>
    </source>
</evidence>
<evidence type="ECO:0000313" key="12">
    <source>
        <dbReference type="EMBL" id="TQN03481.1"/>
    </source>
</evidence>
<dbReference type="InterPro" id="IPR050107">
    <property type="entry name" value="ABC_carbohydrate_import_ATPase"/>
</dbReference>
<feature type="domain" description="ABC transporter" evidence="11">
    <location>
        <begin position="4"/>
        <end position="239"/>
    </location>
</feature>
<dbReference type="PANTHER" id="PTHR43790">
    <property type="entry name" value="CARBOHYDRATE TRANSPORT ATP-BINDING PROTEIN MG119-RELATED"/>
    <property type="match status" value="1"/>
</dbReference>
<dbReference type="Pfam" id="PF00005">
    <property type="entry name" value="ABC_tran"/>
    <property type="match status" value="2"/>
</dbReference>
<dbReference type="GO" id="GO:0016887">
    <property type="term" value="F:ATP hydrolysis activity"/>
    <property type="evidence" value="ECO:0007669"/>
    <property type="project" value="InterPro"/>
</dbReference>
<dbReference type="InterPro" id="IPR017871">
    <property type="entry name" value="ABC_transporter-like_CS"/>
</dbReference>
<keyword evidence="5" id="KW-0762">Sugar transport</keyword>
<keyword evidence="8 12" id="KW-0067">ATP-binding</keyword>
<evidence type="ECO:0000256" key="6">
    <source>
        <dbReference type="ARBA" id="ARBA00022737"/>
    </source>
</evidence>
<feature type="domain" description="ABC transporter" evidence="11">
    <location>
        <begin position="242"/>
        <end position="495"/>
    </location>
</feature>
<dbReference type="PROSITE" id="PS00211">
    <property type="entry name" value="ABC_TRANSPORTER_1"/>
    <property type="match status" value="1"/>
</dbReference>
<dbReference type="SMART" id="SM00382">
    <property type="entry name" value="AAA"/>
    <property type="match status" value="2"/>
</dbReference>
<dbReference type="InterPro" id="IPR027417">
    <property type="entry name" value="P-loop_NTPase"/>
</dbReference>
<keyword evidence="10" id="KW-0472">Membrane</keyword>
<name>A0A543L832_9BURK</name>
<dbReference type="InterPro" id="IPR003593">
    <property type="entry name" value="AAA+_ATPase"/>
</dbReference>
<evidence type="ECO:0000256" key="7">
    <source>
        <dbReference type="ARBA" id="ARBA00022741"/>
    </source>
</evidence>
<dbReference type="SUPFAM" id="SSF52540">
    <property type="entry name" value="P-loop containing nucleoside triphosphate hydrolases"/>
    <property type="match status" value="2"/>
</dbReference>
<comment type="subcellular location">
    <subcellularLocation>
        <location evidence="1">Cell membrane</location>
        <topology evidence="1">Peripheral membrane protein</topology>
    </subcellularLocation>
</comment>
<protein>
    <submittedName>
        <fullName evidence="12">Monosaccharide ABC transporter ATP-binding protein (CUT2 family)</fullName>
    </submittedName>
</protein>
<keyword evidence="3" id="KW-1003">Cell membrane</keyword>
<proteinExistence type="predicted"/>
<dbReference type="PANTHER" id="PTHR43790:SF9">
    <property type="entry name" value="GALACTOFURANOSE TRANSPORTER ATP-BINDING PROTEIN YTFR"/>
    <property type="match status" value="1"/>
</dbReference>
<keyword evidence="4" id="KW-0997">Cell inner membrane</keyword>
<dbReference type="FunFam" id="3.40.50.300:FF:000127">
    <property type="entry name" value="Ribose import ATP-binding protein RbsA"/>
    <property type="match status" value="1"/>
</dbReference>
<dbReference type="Gene3D" id="3.40.50.300">
    <property type="entry name" value="P-loop containing nucleotide triphosphate hydrolases"/>
    <property type="match status" value="2"/>
</dbReference>
<dbReference type="GO" id="GO:0005524">
    <property type="term" value="F:ATP binding"/>
    <property type="evidence" value="ECO:0007669"/>
    <property type="project" value="UniProtKB-KW"/>
</dbReference>
<keyword evidence="2" id="KW-0813">Transport</keyword>
<gene>
    <name evidence="12" type="ORF">BDD18_2165</name>
</gene>
<dbReference type="CDD" id="cd03215">
    <property type="entry name" value="ABC_Carb_Monos_II"/>
    <property type="match status" value="1"/>
</dbReference>
<dbReference type="RefSeq" id="WP_142083196.1">
    <property type="nucleotide sequence ID" value="NZ_VFPV01000002.1"/>
</dbReference>
<keyword evidence="9" id="KW-1278">Translocase</keyword>